<dbReference type="Gene3D" id="3.40.50.1820">
    <property type="entry name" value="alpha/beta hydrolase"/>
    <property type="match status" value="1"/>
</dbReference>
<organism evidence="2 3">
    <name type="scientific">Vulcaniibacterium thermophilum</name>
    <dbReference type="NCBI Taxonomy" id="1169913"/>
    <lineage>
        <taxon>Bacteria</taxon>
        <taxon>Pseudomonadati</taxon>
        <taxon>Pseudomonadota</taxon>
        <taxon>Gammaproteobacteria</taxon>
        <taxon>Lysobacterales</taxon>
        <taxon>Lysobacteraceae</taxon>
        <taxon>Vulcaniibacterium</taxon>
    </lineage>
</organism>
<dbReference type="Pfam" id="PF26363">
    <property type="entry name" value="Phospholipase-like"/>
    <property type="match status" value="1"/>
</dbReference>
<dbReference type="RefSeq" id="WP_146472141.1">
    <property type="nucleotide sequence ID" value="NZ_BNCF01000002.1"/>
</dbReference>
<dbReference type="OrthoDB" id="5913909at2"/>
<dbReference type="SUPFAM" id="SSF53474">
    <property type="entry name" value="alpha/beta-Hydrolases"/>
    <property type="match status" value="1"/>
</dbReference>
<evidence type="ECO:0000313" key="3">
    <source>
        <dbReference type="Proteomes" id="UP000636453"/>
    </source>
</evidence>
<evidence type="ECO:0008006" key="4">
    <source>
        <dbReference type="Google" id="ProtNLM"/>
    </source>
</evidence>
<accession>A0A919DA36</accession>
<name>A0A919DA36_9GAMM</name>
<reference evidence="2" key="1">
    <citation type="journal article" date="2014" name="Int. J. Syst. Evol. Microbiol.">
        <title>Complete genome sequence of Corynebacterium casei LMG S-19264T (=DSM 44701T), isolated from a smear-ripened cheese.</title>
        <authorList>
            <consortium name="US DOE Joint Genome Institute (JGI-PGF)"/>
            <person name="Walter F."/>
            <person name="Albersmeier A."/>
            <person name="Kalinowski J."/>
            <person name="Ruckert C."/>
        </authorList>
    </citation>
    <scope>NUCLEOTIDE SEQUENCE</scope>
    <source>
        <strain evidence="2">KCTC 32020</strain>
    </source>
</reference>
<sequence>MGIAFDPVRSAPTGWRPYEADLGAAGQATPTPAQGPYRLEPSYHPQVQPPAASRHDPYALPPGRTLADVVRGRQAQPFDVTLSQLATAVYGTRGGPPAGWSAVSDADLRERGIADPTAWRHQFLGGGEQTTQQEFRAEIYTDGRGNYVLSYRGTAEGAADWENNFRQGTGFPTDPVDKFSGTAVNTAVEFQRVFGNAGAQSSNLAITGHSQGGGLATVGALASGVPAVTFDASGIHPNTFDRMGLDPQRARDIAEGGQIRAYSMHSDLLTQAQEASPLGLAMPDALGTRIVVKPASADAHRMFSNYGPIELANLSPRQLAAIDALVEAGRHTPFLPVNPLVGVLTGGANLVGNLAYGAISHSPNALTAAMIEHQPWRPGYENPSDLGKRLQDLVPDRLKDDFARNTHDLVADVVDVARNDFARGNYVQGAFRIGGDVVEGVWNSVGDSLNRGAESVAAKVDGKIDGVVGDVLAGAIDLGGDVAHGAADVVGNVAEKAWDGVGFVAQKGADFVGWLTGR</sequence>
<comment type="caution">
    <text evidence="2">The sequence shown here is derived from an EMBL/GenBank/DDBJ whole genome shotgun (WGS) entry which is preliminary data.</text>
</comment>
<protein>
    <recommendedName>
        <fullName evidence="4">DUF2974 domain-containing protein</fullName>
    </recommendedName>
</protein>
<evidence type="ECO:0000313" key="2">
    <source>
        <dbReference type="EMBL" id="GHE27047.1"/>
    </source>
</evidence>
<dbReference type="EMBL" id="BNCF01000002">
    <property type="protein sequence ID" value="GHE27047.1"/>
    <property type="molecule type" value="Genomic_DNA"/>
</dbReference>
<feature type="region of interest" description="Disordered" evidence="1">
    <location>
        <begin position="22"/>
        <end position="62"/>
    </location>
</feature>
<dbReference type="InterPro" id="IPR029058">
    <property type="entry name" value="AB_hydrolase_fold"/>
</dbReference>
<keyword evidence="3" id="KW-1185">Reference proteome</keyword>
<dbReference type="AlphaFoldDB" id="A0A919DA36"/>
<proteinExistence type="predicted"/>
<evidence type="ECO:0000256" key="1">
    <source>
        <dbReference type="SAM" id="MobiDB-lite"/>
    </source>
</evidence>
<gene>
    <name evidence="2" type="ORF">GCM10007167_05360</name>
</gene>
<dbReference type="Proteomes" id="UP000636453">
    <property type="component" value="Unassembled WGS sequence"/>
</dbReference>
<reference evidence="2" key="2">
    <citation type="submission" date="2020-09" db="EMBL/GenBank/DDBJ databases">
        <authorList>
            <person name="Sun Q."/>
            <person name="Kim S."/>
        </authorList>
    </citation>
    <scope>NUCLEOTIDE SEQUENCE</scope>
    <source>
        <strain evidence="2">KCTC 32020</strain>
    </source>
</reference>